<dbReference type="Pfam" id="PF01593">
    <property type="entry name" value="Amino_oxidase"/>
    <property type="match status" value="1"/>
</dbReference>
<gene>
    <name evidence="4" type="ORF">K437DRAFT_157777</name>
</gene>
<dbReference type="AlphaFoldDB" id="A0A066VVA3"/>
<comment type="caution">
    <text evidence="4">The sequence shown here is derived from an EMBL/GenBank/DDBJ whole genome shotgun (WGS) entry which is preliminary data.</text>
</comment>
<evidence type="ECO:0000256" key="1">
    <source>
        <dbReference type="ARBA" id="ARBA00005995"/>
    </source>
</evidence>
<comment type="similarity">
    <text evidence="1">Belongs to the flavin monoamine oxidase family.</text>
</comment>
<dbReference type="RefSeq" id="XP_013242158.1">
    <property type="nucleotide sequence ID" value="XM_013386704.1"/>
</dbReference>
<keyword evidence="2" id="KW-0560">Oxidoreductase</keyword>
<dbReference type="GeneID" id="25261708"/>
<dbReference type="HOGENOM" id="CLU_1476137_0_0_1"/>
<dbReference type="SUPFAM" id="SSF51905">
    <property type="entry name" value="FAD/NAD(P)-binding domain"/>
    <property type="match status" value="1"/>
</dbReference>
<organism evidence="4 5">
    <name type="scientific">Tilletiaria anomala (strain ATCC 24038 / CBS 436.72 / UBC 951)</name>
    <dbReference type="NCBI Taxonomy" id="1037660"/>
    <lineage>
        <taxon>Eukaryota</taxon>
        <taxon>Fungi</taxon>
        <taxon>Dikarya</taxon>
        <taxon>Basidiomycota</taxon>
        <taxon>Ustilaginomycotina</taxon>
        <taxon>Exobasidiomycetes</taxon>
        <taxon>Georgefischeriales</taxon>
        <taxon>Tilletiariaceae</taxon>
        <taxon>Tilletiaria</taxon>
    </lineage>
</organism>
<dbReference type="PANTHER" id="PTHR10742:SF386">
    <property type="entry name" value="LYSINE-SPECIFIC HISTONE DEMETHYLASE 1A"/>
    <property type="match status" value="1"/>
</dbReference>
<dbReference type="GO" id="GO:0016491">
    <property type="term" value="F:oxidoreductase activity"/>
    <property type="evidence" value="ECO:0007669"/>
    <property type="project" value="UniProtKB-KW"/>
</dbReference>
<dbReference type="PANTHER" id="PTHR10742">
    <property type="entry name" value="FLAVIN MONOAMINE OXIDASE"/>
    <property type="match status" value="1"/>
</dbReference>
<dbReference type="Gene3D" id="3.50.50.60">
    <property type="entry name" value="FAD/NAD(P)-binding domain"/>
    <property type="match status" value="1"/>
</dbReference>
<keyword evidence="5" id="KW-1185">Reference proteome</keyword>
<dbReference type="InParanoid" id="A0A066VVA3"/>
<protein>
    <recommendedName>
        <fullName evidence="3">Amine oxidase domain-containing protein</fullName>
    </recommendedName>
</protein>
<dbReference type="InterPro" id="IPR050281">
    <property type="entry name" value="Flavin_monoamine_oxidase"/>
</dbReference>
<name>A0A066VVA3_TILAU</name>
<dbReference type="STRING" id="1037660.A0A066VVA3"/>
<evidence type="ECO:0000313" key="5">
    <source>
        <dbReference type="Proteomes" id="UP000027361"/>
    </source>
</evidence>
<reference evidence="4 5" key="1">
    <citation type="submission" date="2014-05" db="EMBL/GenBank/DDBJ databases">
        <title>Draft genome sequence of a rare smut relative, Tilletiaria anomala UBC 951.</title>
        <authorList>
            <consortium name="DOE Joint Genome Institute"/>
            <person name="Toome M."/>
            <person name="Kuo A."/>
            <person name="Henrissat B."/>
            <person name="Lipzen A."/>
            <person name="Tritt A."/>
            <person name="Yoshinaga Y."/>
            <person name="Zane M."/>
            <person name="Barry K."/>
            <person name="Grigoriev I.V."/>
            <person name="Spatafora J.W."/>
            <person name="Aimea M.C."/>
        </authorList>
    </citation>
    <scope>NUCLEOTIDE SEQUENCE [LARGE SCALE GENOMIC DNA]</scope>
    <source>
        <strain evidence="4 5">UBC 951</strain>
    </source>
</reference>
<accession>A0A066VVA3</accession>
<feature type="domain" description="Amine oxidase" evidence="3">
    <location>
        <begin position="34"/>
        <end position="68"/>
    </location>
</feature>
<evidence type="ECO:0000313" key="4">
    <source>
        <dbReference type="EMBL" id="KDN42734.1"/>
    </source>
</evidence>
<dbReference type="Proteomes" id="UP000027361">
    <property type="component" value="Unassembled WGS sequence"/>
</dbReference>
<dbReference type="EMBL" id="JMSN01000067">
    <property type="protein sequence ID" value="KDN42734.1"/>
    <property type="molecule type" value="Genomic_DNA"/>
</dbReference>
<proteinExistence type="inferred from homology"/>
<evidence type="ECO:0000259" key="3">
    <source>
        <dbReference type="Pfam" id="PF01593"/>
    </source>
</evidence>
<dbReference type="InterPro" id="IPR036188">
    <property type="entry name" value="FAD/NAD-bd_sf"/>
</dbReference>
<evidence type="ECO:0000256" key="2">
    <source>
        <dbReference type="ARBA" id="ARBA00023002"/>
    </source>
</evidence>
<sequence>MSHLSSAAGQSSSATAKQFTSVHYTAIFVGAGASGLSAAREISSAGLQVLILESRQRIGGRIHTHELPIKEKRRATSRTAVATTGSGAFRGRSASTSTVASSLSQSEFAAYVENNDGSDASDKNVAGSSTVYADLGASFVHGVIGNQLMALSKRVPFSLHLPSETSFMHVFRDGAHGERLPDE</sequence>
<dbReference type="OrthoDB" id="5046242at2759"/>
<dbReference type="InterPro" id="IPR002937">
    <property type="entry name" value="Amino_oxidase"/>
</dbReference>